<dbReference type="PANTHER" id="PTHR19328">
    <property type="entry name" value="HEDGEHOG-INTERACTING PROTEIN"/>
    <property type="match status" value="1"/>
</dbReference>
<dbReference type="AlphaFoldDB" id="A0A1H8NSL1"/>
<dbReference type="Pfam" id="PF07995">
    <property type="entry name" value="GSDH"/>
    <property type="match status" value="1"/>
</dbReference>
<name>A0A1H8NSL1_9SPHI</name>
<dbReference type="PANTHER" id="PTHR19328:SF75">
    <property type="entry name" value="ALDOSE SUGAR DEHYDROGENASE YLII"/>
    <property type="match status" value="1"/>
</dbReference>
<dbReference type="Proteomes" id="UP000198942">
    <property type="component" value="Unassembled WGS sequence"/>
</dbReference>
<protein>
    <submittedName>
        <fullName evidence="3">Glucose/arabinose dehydrogenase, beta-propeller fold</fullName>
    </submittedName>
</protein>
<evidence type="ECO:0000313" key="3">
    <source>
        <dbReference type="EMBL" id="SEO32610.1"/>
    </source>
</evidence>
<dbReference type="EMBL" id="FOCL01000007">
    <property type="protein sequence ID" value="SEO32610.1"/>
    <property type="molecule type" value="Genomic_DNA"/>
</dbReference>
<dbReference type="STRING" id="551995.SAMN05192574_10779"/>
<keyword evidence="4" id="KW-1185">Reference proteome</keyword>
<dbReference type="SUPFAM" id="SSF50952">
    <property type="entry name" value="Soluble quinoprotein glucose dehydrogenase"/>
    <property type="match status" value="1"/>
</dbReference>
<keyword evidence="1" id="KW-0812">Transmembrane</keyword>
<dbReference type="InterPro" id="IPR012938">
    <property type="entry name" value="Glc/Sorbosone_DH"/>
</dbReference>
<dbReference type="Gene3D" id="2.120.10.30">
    <property type="entry name" value="TolB, C-terminal domain"/>
    <property type="match status" value="1"/>
</dbReference>
<sequence>MKQLFANNKKGTTLWSIMGMNAVMIICSSYVFPGSKQNVAEPPLITVKVQPISSNLQSPTALTFPGNGDIWVTEQPGKIRIVKNGKLLDEPLLDLRSKMLKVNKGYEERGLLGICLHPQFKSNKKFYVFYSANTTGKFNHKDVIAEYKLSSNSNEIDPNSGRIILEQDKPDGNHDGGCIQFGRDGYLYISFGDGGGQGDKHGEIGNGQNLGNLLGKILRVDVNTNATYNVPKTNPFVGKKDARPEIWAYGFRNPYRFSFDKASGQLFAGDVGQDLWEEVDIVTKGANYGWRLTEGTHCYNPATGCDIKGITMPIAEYSHTEGISVIGGYVYNGKQVPVLKSKYVFADWVGKMFYLQKSGSQWQRGKITFQNIPANLKIIGFGEDPAGEVYVLTNSDTGPENANGSIYKIVKN</sequence>
<organism evidence="3 4">
    <name type="scientific">Mucilaginibacter gossypiicola</name>
    <dbReference type="NCBI Taxonomy" id="551995"/>
    <lineage>
        <taxon>Bacteria</taxon>
        <taxon>Pseudomonadati</taxon>
        <taxon>Bacteroidota</taxon>
        <taxon>Sphingobacteriia</taxon>
        <taxon>Sphingobacteriales</taxon>
        <taxon>Sphingobacteriaceae</taxon>
        <taxon>Mucilaginibacter</taxon>
    </lineage>
</organism>
<dbReference type="InterPro" id="IPR011042">
    <property type="entry name" value="6-blade_b-propeller_TolB-like"/>
</dbReference>
<gene>
    <name evidence="3" type="ORF">SAMN05192574_10779</name>
</gene>
<proteinExistence type="predicted"/>
<evidence type="ECO:0000259" key="2">
    <source>
        <dbReference type="Pfam" id="PF07995"/>
    </source>
</evidence>
<dbReference type="InterPro" id="IPR011041">
    <property type="entry name" value="Quinoprot_gluc/sorb_DH_b-prop"/>
</dbReference>
<feature type="domain" description="Glucose/Sorbosone dehydrogenase" evidence="2">
    <location>
        <begin position="56"/>
        <end position="398"/>
    </location>
</feature>
<evidence type="ECO:0000313" key="4">
    <source>
        <dbReference type="Proteomes" id="UP000198942"/>
    </source>
</evidence>
<keyword evidence="1" id="KW-1133">Transmembrane helix</keyword>
<feature type="transmembrane region" description="Helical" evidence="1">
    <location>
        <begin position="12"/>
        <end position="32"/>
    </location>
</feature>
<evidence type="ECO:0000256" key="1">
    <source>
        <dbReference type="SAM" id="Phobius"/>
    </source>
</evidence>
<keyword evidence="1" id="KW-0472">Membrane</keyword>
<dbReference type="RefSeq" id="WP_244281076.1">
    <property type="nucleotide sequence ID" value="NZ_FOCL01000007.1"/>
</dbReference>
<reference evidence="4" key="1">
    <citation type="submission" date="2016-10" db="EMBL/GenBank/DDBJ databases">
        <authorList>
            <person name="Varghese N."/>
            <person name="Submissions S."/>
        </authorList>
    </citation>
    <scope>NUCLEOTIDE SEQUENCE [LARGE SCALE GENOMIC DNA]</scope>
    <source>
        <strain evidence="4">Gh-48</strain>
    </source>
</reference>
<accession>A0A1H8NSL1</accession>